<feature type="chain" id="PRO_5045031640" evidence="1">
    <location>
        <begin position="27"/>
        <end position="73"/>
    </location>
</feature>
<feature type="signal peptide" evidence="1">
    <location>
        <begin position="1"/>
        <end position="26"/>
    </location>
</feature>
<comment type="caution">
    <text evidence="3">The sequence shown here is derived from an EMBL/GenBank/DDBJ whole genome shotgun (WGS) entry which is preliminary data.</text>
</comment>
<evidence type="ECO:0000313" key="2">
    <source>
        <dbReference type="EMBL" id="KAK8834225.1"/>
    </source>
</evidence>
<organism evidence="3 4">
    <name type="scientific">Tritrichomonas musculus</name>
    <dbReference type="NCBI Taxonomy" id="1915356"/>
    <lineage>
        <taxon>Eukaryota</taxon>
        <taxon>Metamonada</taxon>
        <taxon>Parabasalia</taxon>
        <taxon>Tritrichomonadida</taxon>
        <taxon>Tritrichomonadidae</taxon>
        <taxon>Tritrichomonas</taxon>
    </lineage>
</organism>
<keyword evidence="4" id="KW-1185">Reference proteome</keyword>
<name>A0ABR2K422_9EUKA</name>
<accession>A0ABR2K422</accession>
<dbReference type="Proteomes" id="UP001470230">
    <property type="component" value="Unassembled WGS sequence"/>
</dbReference>
<reference evidence="3 4" key="1">
    <citation type="submission" date="2024-04" db="EMBL/GenBank/DDBJ databases">
        <title>Tritrichomonas musculus Genome.</title>
        <authorList>
            <person name="Alves-Ferreira E."/>
            <person name="Grigg M."/>
            <person name="Lorenzi H."/>
            <person name="Galac M."/>
        </authorList>
    </citation>
    <scope>NUCLEOTIDE SEQUENCE [LARGE SCALE GENOMIC DNA]</scope>
    <source>
        <strain evidence="3 4">EAF2021</strain>
    </source>
</reference>
<evidence type="ECO:0000313" key="4">
    <source>
        <dbReference type="Proteomes" id="UP001470230"/>
    </source>
</evidence>
<keyword evidence="1" id="KW-0732">Signal</keyword>
<feature type="non-terminal residue" evidence="3">
    <location>
        <position position="1"/>
    </location>
</feature>
<sequence length="73" mass="8630">NYRIHKFIKLILTISSLMLITDIGKFQSIENPENLNTLYFYFKSSNQYFDKLEILNNNANDGYLENELLFNSS</sequence>
<feature type="non-terminal residue" evidence="3">
    <location>
        <position position="73"/>
    </location>
</feature>
<gene>
    <name evidence="2" type="ORF">M9Y10_032625</name>
    <name evidence="3" type="ORF">M9Y10_041342</name>
</gene>
<protein>
    <submittedName>
        <fullName evidence="3">Uncharacterized protein</fullName>
    </submittedName>
</protein>
<evidence type="ECO:0000313" key="3">
    <source>
        <dbReference type="EMBL" id="KAK8885885.1"/>
    </source>
</evidence>
<dbReference type="EMBL" id="JAPFFF010000461">
    <property type="protein sequence ID" value="KAK8834225.1"/>
    <property type="molecule type" value="Genomic_DNA"/>
</dbReference>
<proteinExistence type="predicted"/>
<evidence type="ECO:0000256" key="1">
    <source>
        <dbReference type="SAM" id="SignalP"/>
    </source>
</evidence>
<dbReference type="EMBL" id="JAPFFF010000007">
    <property type="protein sequence ID" value="KAK8885885.1"/>
    <property type="molecule type" value="Genomic_DNA"/>
</dbReference>